<evidence type="ECO:0000313" key="8">
    <source>
        <dbReference type="Proteomes" id="UP001610334"/>
    </source>
</evidence>
<organism evidence="7 8">
    <name type="scientific">Aspergillus granulosus</name>
    <dbReference type="NCBI Taxonomy" id="176169"/>
    <lineage>
        <taxon>Eukaryota</taxon>
        <taxon>Fungi</taxon>
        <taxon>Dikarya</taxon>
        <taxon>Ascomycota</taxon>
        <taxon>Pezizomycotina</taxon>
        <taxon>Eurotiomycetes</taxon>
        <taxon>Eurotiomycetidae</taxon>
        <taxon>Eurotiales</taxon>
        <taxon>Aspergillaceae</taxon>
        <taxon>Aspergillus</taxon>
        <taxon>Aspergillus subgen. Nidulantes</taxon>
    </lineage>
</organism>
<accession>A0ABR4I440</accession>
<keyword evidence="3" id="KW-0804">Transcription</keyword>
<evidence type="ECO:0000256" key="5">
    <source>
        <dbReference type="SAM" id="MobiDB-lite"/>
    </source>
</evidence>
<dbReference type="PANTHER" id="PTHR38111">
    <property type="entry name" value="ZN(2)-C6 FUNGAL-TYPE DOMAIN-CONTAINING PROTEIN-RELATED"/>
    <property type="match status" value="1"/>
</dbReference>
<dbReference type="InterPro" id="IPR036864">
    <property type="entry name" value="Zn2-C6_fun-type_DNA-bd_sf"/>
</dbReference>
<dbReference type="InterPro" id="IPR021858">
    <property type="entry name" value="Fun_TF"/>
</dbReference>
<dbReference type="Gene3D" id="4.10.240.10">
    <property type="entry name" value="Zn(2)-C6 fungal-type DNA-binding domain"/>
    <property type="match status" value="1"/>
</dbReference>
<evidence type="ECO:0000259" key="6">
    <source>
        <dbReference type="PROSITE" id="PS50048"/>
    </source>
</evidence>
<evidence type="ECO:0000313" key="7">
    <source>
        <dbReference type="EMBL" id="KAL2822044.1"/>
    </source>
</evidence>
<protein>
    <recommendedName>
        <fullName evidence="6">Zn(2)-C6 fungal-type domain-containing protein</fullName>
    </recommendedName>
</protein>
<dbReference type="PANTHER" id="PTHR38111:SF5">
    <property type="entry name" value="TRANSCRIPTION FACTOR DOMAIN-CONTAINING PROTEIN"/>
    <property type="match status" value="1"/>
</dbReference>
<feature type="compositionally biased region" description="Polar residues" evidence="5">
    <location>
        <begin position="59"/>
        <end position="75"/>
    </location>
</feature>
<name>A0ABR4I440_9EURO</name>
<dbReference type="EMBL" id="JBFXLT010000003">
    <property type="protein sequence ID" value="KAL2822044.1"/>
    <property type="molecule type" value="Genomic_DNA"/>
</dbReference>
<keyword evidence="8" id="KW-1185">Reference proteome</keyword>
<evidence type="ECO:0000256" key="3">
    <source>
        <dbReference type="ARBA" id="ARBA00023163"/>
    </source>
</evidence>
<keyword evidence="2" id="KW-0238">DNA-binding</keyword>
<reference evidence="7 8" key="1">
    <citation type="submission" date="2024-07" db="EMBL/GenBank/DDBJ databases">
        <title>Section-level genome sequencing and comparative genomics of Aspergillus sections Usti and Cavernicolus.</title>
        <authorList>
            <consortium name="Lawrence Berkeley National Laboratory"/>
            <person name="Nybo J.L."/>
            <person name="Vesth T.C."/>
            <person name="Theobald S."/>
            <person name="Frisvad J.C."/>
            <person name="Larsen T.O."/>
            <person name="Kjaerboelling I."/>
            <person name="Rothschild-Mancinelli K."/>
            <person name="Lyhne E.K."/>
            <person name="Kogle M.E."/>
            <person name="Barry K."/>
            <person name="Clum A."/>
            <person name="Na H."/>
            <person name="Ledsgaard L."/>
            <person name="Lin J."/>
            <person name="Lipzen A."/>
            <person name="Kuo A."/>
            <person name="Riley R."/>
            <person name="Mondo S."/>
            <person name="Labutti K."/>
            <person name="Haridas S."/>
            <person name="Pangalinan J."/>
            <person name="Salamov A.A."/>
            <person name="Simmons B.A."/>
            <person name="Magnuson J.K."/>
            <person name="Chen J."/>
            <person name="Drula E."/>
            <person name="Henrissat B."/>
            <person name="Wiebenga A."/>
            <person name="Lubbers R.J."/>
            <person name="Gomes A.C."/>
            <person name="Makela M.R."/>
            <person name="Stajich J."/>
            <person name="Grigoriev I.V."/>
            <person name="Mortensen U.H."/>
            <person name="De Vries R.P."/>
            <person name="Baker S.E."/>
            <person name="Andersen M.R."/>
        </authorList>
    </citation>
    <scope>NUCLEOTIDE SEQUENCE [LARGE SCALE GENOMIC DNA]</scope>
    <source>
        <strain evidence="7 8">CBS 588.65</strain>
    </source>
</reference>
<dbReference type="InterPro" id="IPR001138">
    <property type="entry name" value="Zn2Cys6_DnaBD"/>
</dbReference>
<dbReference type="InterPro" id="IPR053178">
    <property type="entry name" value="Osmoadaptation_assoc"/>
</dbReference>
<comment type="caution">
    <text evidence="7">The sequence shown here is derived from an EMBL/GenBank/DDBJ whole genome shotgun (WGS) entry which is preliminary data.</text>
</comment>
<proteinExistence type="predicted"/>
<dbReference type="SUPFAM" id="SSF57701">
    <property type="entry name" value="Zn2/Cys6 DNA-binding domain"/>
    <property type="match status" value="1"/>
</dbReference>
<dbReference type="SMART" id="SM00066">
    <property type="entry name" value="GAL4"/>
    <property type="match status" value="1"/>
</dbReference>
<feature type="domain" description="Zn(2)-C6 fungal-type" evidence="6">
    <location>
        <begin position="9"/>
        <end position="37"/>
    </location>
</feature>
<dbReference type="PROSITE" id="PS50048">
    <property type="entry name" value="ZN2_CY6_FUNGAL_2"/>
    <property type="match status" value="1"/>
</dbReference>
<feature type="region of interest" description="Disordered" evidence="5">
    <location>
        <begin position="51"/>
        <end position="76"/>
    </location>
</feature>
<dbReference type="Proteomes" id="UP001610334">
    <property type="component" value="Unassembled WGS sequence"/>
</dbReference>
<dbReference type="PROSITE" id="PS00463">
    <property type="entry name" value="ZN2_CY6_FUNGAL_1"/>
    <property type="match status" value="1"/>
</dbReference>
<keyword evidence="1" id="KW-0805">Transcription regulation</keyword>
<keyword evidence="4" id="KW-0539">Nucleus</keyword>
<gene>
    <name evidence="7" type="ORF">BJX63DRAFT_181070</name>
</gene>
<evidence type="ECO:0000256" key="4">
    <source>
        <dbReference type="ARBA" id="ARBA00023242"/>
    </source>
</evidence>
<dbReference type="Pfam" id="PF11951">
    <property type="entry name" value="Fungal_trans_2"/>
    <property type="match status" value="1"/>
</dbReference>
<sequence length="472" mass="52269">MVGVPHSTGCSRCRERRIKCDKVKPECSQCRRYGQPCPGYRRTFRFQDEGPGLERRHLSSASRTPRHSVTSSESSVVDAAQTVRNNALAMMRRYASMGEDYANTGSPAHILLEQEHIQCFIDFIRTAFPTMYRHNRFRTPDGLDFPSFVIDNIGSYGFLDAAVACLSSIYLAYLSQDPDLLKTSRQMYAQTLNEIALALQTSDAMSDKVLSDAMLCTMMILSVYEMYAQTSSDAWVVHADGVRHLMYSRGAEAHYRGLARSLYISYRGFLVATAVYKGEPCFLDEEEWLQLSLQIGIEDSHKPSEWSSSINAAELVFVEVVKCPRYLSEALELAYFYPSASVTAAVPDLMNRIQATSRSLSEAIANLRAGMELDQRMHSGLLQEDVVAGESGPSRIIKGGEHALAILADLLGRLARAAARPQGSTALSFRVVSELDRGPPVASRDRIDLSAVTWLDRIASGMGMIGVAIVQD</sequence>
<dbReference type="Pfam" id="PF00172">
    <property type="entry name" value="Zn_clus"/>
    <property type="match status" value="1"/>
</dbReference>
<evidence type="ECO:0000256" key="2">
    <source>
        <dbReference type="ARBA" id="ARBA00023125"/>
    </source>
</evidence>
<evidence type="ECO:0000256" key="1">
    <source>
        <dbReference type="ARBA" id="ARBA00023015"/>
    </source>
</evidence>
<dbReference type="CDD" id="cd00067">
    <property type="entry name" value="GAL4"/>
    <property type="match status" value="1"/>
</dbReference>